<keyword evidence="2" id="KW-1133">Transmembrane helix</keyword>
<feature type="transmembrane region" description="Helical" evidence="2">
    <location>
        <begin position="109"/>
        <end position="132"/>
    </location>
</feature>
<dbReference type="EMBL" id="HBFR01001668">
    <property type="protein sequence ID" value="CAD8873877.1"/>
    <property type="molecule type" value="Transcribed_RNA"/>
</dbReference>
<evidence type="ECO:0000256" key="1">
    <source>
        <dbReference type="SAM" id="MobiDB-lite"/>
    </source>
</evidence>
<feature type="region of interest" description="Disordered" evidence="1">
    <location>
        <begin position="217"/>
        <end position="241"/>
    </location>
</feature>
<keyword evidence="2" id="KW-0812">Transmembrane</keyword>
<feature type="transmembrane region" description="Helical" evidence="2">
    <location>
        <begin position="185"/>
        <end position="207"/>
    </location>
</feature>
<name>A0A7S1B3X0_9STRA</name>
<sequence length="305" mass="33067">MGPNIGVGTKHTLFTWWARSWAASLCSLAALLLTIYSVLRCDFLPLIIPKDEKLSFNTTGVFCFVDSSTTDQLYYVPKWLAASPSNDHVYINEDVVPPGSDIHALISRIFAGLSIATGTACVFLTWSLTLILPTSCITTRNSTAVAILAAFAASFGVFVFLIHQFSLCVEAKTAKLQGGKCGFGAASWMLVGGVGMWIVTFGVAFFTGELDHSTMSRPINNEDEQFSQKSDSEPGTIPIPQVCSSPASINKNYLPRKYSGLVGSEILQSDRDLDGFGDISTNSLNYSLDEADEKEKNDILSQKSN</sequence>
<protein>
    <submittedName>
        <fullName evidence="3">Uncharacterized protein</fullName>
    </submittedName>
</protein>
<gene>
    <name evidence="3" type="ORF">CHYS00102_LOCUS1038</name>
</gene>
<dbReference type="AlphaFoldDB" id="A0A7S1B3X0"/>
<accession>A0A7S1B3X0</accession>
<feature type="transmembrane region" description="Helical" evidence="2">
    <location>
        <begin position="144"/>
        <end position="165"/>
    </location>
</feature>
<feature type="transmembrane region" description="Helical" evidence="2">
    <location>
        <begin position="21"/>
        <end position="39"/>
    </location>
</feature>
<organism evidence="3">
    <name type="scientific">Corethron hystrix</name>
    <dbReference type="NCBI Taxonomy" id="216773"/>
    <lineage>
        <taxon>Eukaryota</taxon>
        <taxon>Sar</taxon>
        <taxon>Stramenopiles</taxon>
        <taxon>Ochrophyta</taxon>
        <taxon>Bacillariophyta</taxon>
        <taxon>Coscinodiscophyceae</taxon>
        <taxon>Corethrophycidae</taxon>
        <taxon>Corethrales</taxon>
        <taxon>Corethraceae</taxon>
        <taxon>Corethron</taxon>
    </lineage>
</organism>
<keyword evidence="2" id="KW-0472">Membrane</keyword>
<evidence type="ECO:0000256" key="2">
    <source>
        <dbReference type="SAM" id="Phobius"/>
    </source>
</evidence>
<evidence type="ECO:0000313" key="3">
    <source>
        <dbReference type="EMBL" id="CAD8873877.1"/>
    </source>
</evidence>
<reference evidence="3" key="1">
    <citation type="submission" date="2021-01" db="EMBL/GenBank/DDBJ databases">
        <authorList>
            <person name="Corre E."/>
            <person name="Pelletier E."/>
            <person name="Niang G."/>
            <person name="Scheremetjew M."/>
            <person name="Finn R."/>
            <person name="Kale V."/>
            <person name="Holt S."/>
            <person name="Cochrane G."/>
            <person name="Meng A."/>
            <person name="Brown T."/>
            <person name="Cohen L."/>
        </authorList>
    </citation>
    <scope>NUCLEOTIDE SEQUENCE</scope>
    <source>
        <strain evidence="3">308</strain>
    </source>
</reference>
<proteinExistence type="predicted"/>